<dbReference type="SUPFAM" id="SSF49899">
    <property type="entry name" value="Concanavalin A-like lectins/glucanases"/>
    <property type="match status" value="1"/>
</dbReference>
<dbReference type="PROSITE" id="PS50025">
    <property type="entry name" value="LAM_G_DOMAIN"/>
    <property type="match status" value="1"/>
</dbReference>
<evidence type="ECO:0000256" key="2">
    <source>
        <dbReference type="SAM" id="Phobius"/>
    </source>
</evidence>
<accession>A0AAN9V5Z9</accession>
<evidence type="ECO:0000259" key="3">
    <source>
        <dbReference type="PROSITE" id="PS50025"/>
    </source>
</evidence>
<dbReference type="EMBL" id="JAZDUA010000830">
    <property type="protein sequence ID" value="KAK7789132.1"/>
    <property type="molecule type" value="Genomic_DNA"/>
</dbReference>
<evidence type="ECO:0000313" key="4">
    <source>
        <dbReference type="EMBL" id="KAK7789132.1"/>
    </source>
</evidence>
<organism evidence="4 5">
    <name type="scientific">Gryllus longicercus</name>
    <dbReference type="NCBI Taxonomy" id="2509291"/>
    <lineage>
        <taxon>Eukaryota</taxon>
        <taxon>Metazoa</taxon>
        <taxon>Ecdysozoa</taxon>
        <taxon>Arthropoda</taxon>
        <taxon>Hexapoda</taxon>
        <taxon>Insecta</taxon>
        <taxon>Pterygota</taxon>
        <taxon>Neoptera</taxon>
        <taxon>Polyneoptera</taxon>
        <taxon>Orthoptera</taxon>
        <taxon>Ensifera</taxon>
        <taxon>Gryllidea</taxon>
        <taxon>Grylloidea</taxon>
        <taxon>Gryllidae</taxon>
        <taxon>Gryllinae</taxon>
        <taxon>Gryllus</taxon>
    </lineage>
</organism>
<evidence type="ECO:0000313" key="5">
    <source>
        <dbReference type="Proteomes" id="UP001378592"/>
    </source>
</evidence>
<dbReference type="PANTHER" id="PTHR47614">
    <property type="entry name" value="GLYCOPHORIN-C"/>
    <property type="match status" value="1"/>
</dbReference>
<name>A0AAN9V5Z9_9ORTH</name>
<dbReference type="GO" id="GO:0030863">
    <property type="term" value="C:cortical cytoskeleton"/>
    <property type="evidence" value="ECO:0007669"/>
    <property type="project" value="TreeGrafter"/>
</dbReference>
<proteinExistence type="predicted"/>
<keyword evidence="2" id="KW-0812">Transmembrane</keyword>
<feature type="transmembrane region" description="Helical" evidence="2">
    <location>
        <begin position="235"/>
        <end position="260"/>
    </location>
</feature>
<keyword evidence="2" id="KW-1133">Transmembrane helix</keyword>
<feature type="domain" description="Laminin G" evidence="3">
    <location>
        <begin position="20"/>
        <end position="200"/>
    </location>
</feature>
<dbReference type="Gene3D" id="2.60.120.200">
    <property type="match status" value="1"/>
</dbReference>
<dbReference type="AlphaFoldDB" id="A0AAN9V5Z9"/>
<sequence length="301" mass="34199">MEDEKEVPKYLVLKIVPEIGVNMRPSSAIKYDFAGSWRSTISEKIRVGFTTTNPKGFLLGFFSNISGEYLTIMVSNSGHLRVVFDFGFERQELIYLDKHFGMGQYHDIRISRKESGSVMVIQVDNNEHKEYKFNIKQSADAQFNNIQYMYIGRNESMTEGFVGCVSRVEFDDIYPLKLLFQENGPSNVRFIGSPLTEDFCGVEPVTHPPNVVETRPPPVVDDDKLRSIYRRTDSAILGGVLAIIFLALVIMAILIGRYLARHKGEYLTQEDRGAESALDPDSAVVHSTTGHQVQKRKEWFI</sequence>
<protein>
    <recommendedName>
        <fullName evidence="3">Laminin G domain-containing protein</fullName>
    </recommendedName>
</protein>
<evidence type="ECO:0000256" key="1">
    <source>
        <dbReference type="PROSITE-ProRule" id="PRU00122"/>
    </source>
</evidence>
<dbReference type="SMART" id="SM00282">
    <property type="entry name" value="LamG"/>
    <property type="match status" value="1"/>
</dbReference>
<dbReference type="PANTHER" id="PTHR47614:SF4">
    <property type="entry name" value="NEUREXIN_SYNDECAN_GLYCOPHORIN C DOMAIN-CONTAINING PROTEIN"/>
    <property type="match status" value="1"/>
</dbReference>
<dbReference type="CDD" id="cd00110">
    <property type="entry name" value="LamG"/>
    <property type="match status" value="1"/>
</dbReference>
<dbReference type="InterPro" id="IPR042192">
    <property type="entry name" value="Glycophorin-C"/>
</dbReference>
<dbReference type="GO" id="GO:0016020">
    <property type="term" value="C:membrane"/>
    <property type="evidence" value="ECO:0007669"/>
    <property type="project" value="TreeGrafter"/>
</dbReference>
<comment type="caution">
    <text evidence="4">The sequence shown here is derived from an EMBL/GenBank/DDBJ whole genome shotgun (WGS) entry which is preliminary data.</text>
</comment>
<reference evidence="4 5" key="1">
    <citation type="submission" date="2024-03" db="EMBL/GenBank/DDBJ databases">
        <title>The genome assembly and annotation of the cricket Gryllus longicercus Weissman &amp; Gray.</title>
        <authorList>
            <person name="Szrajer S."/>
            <person name="Gray D."/>
            <person name="Ylla G."/>
        </authorList>
    </citation>
    <scope>NUCLEOTIDE SEQUENCE [LARGE SCALE GENOMIC DNA]</scope>
    <source>
        <strain evidence="4">DAG 2021-001</strain>
        <tissue evidence="4">Whole body minus gut</tissue>
    </source>
</reference>
<dbReference type="Pfam" id="PF02210">
    <property type="entry name" value="Laminin_G_2"/>
    <property type="match status" value="1"/>
</dbReference>
<comment type="caution">
    <text evidence="1">Lacks conserved residue(s) required for the propagation of feature annotation.</text>
</comment>
<keyword evidence="2" id="KW-0472">Membrane</keyword>
<dbReference type="InterPro" id="IPR013320">
    <property type="entry name" value="ConA-like_dom_sf"/>
</dbReference>
<keyword evidence="5" id="KW-1185">Reference proteome</keyword>
<dbReference type="InterPro" id="IPR001791">
    <property type="entry name" value="Laminin_G"/>
</dbReference>
<dbReference type="Proteomes" id="UP001378592">
    <property type="component" value="Unassembled WGS sequence"/>
</dbReference>
<gene>
    <name evidence="4" type="ORF">R5R35_002368</name>
</gene>